<evidence type="ECO:0000313" key="3">
    <source>
        <dbReference type="Proteomes" id="UP000184221"/>
    </source>
</evidence>
<dbReference type="GO" id="GO:0003677">
    <property type="term" value="F:DNA binding"/>
    <property type="evidence" value="ECO:0007669"/>
    <property type="project" value="InterPro"/>
</dbReference>
<dbReference type="InterPro" id="IPR001387">
    <property type="entry name" value="Cro/C1-type_HTH"/>
</dbReference>
<dbReference type="AlphaFoldDB" id="A0A1M5VLR2"/>
<gene>
    <name evidence="2" type="ORF">SAMN05443551_2942</name>
</gene>
<reference evidence="2 3" key="1">
    <citation type="submission" date="2016-11" db="EMBL/GenBank/DDBJ databases">
        <authorList>
            <person name="Jaros S."/>
            <person name="Januszkiewicz K."/>
            <person name="Wedrychowicz H."/>
        </authorList>
    </citation>
    <scope>NUCLEOTIDE SEQUENCE [LARGE SCALE GENOMIC DNA]</scope>
    <source>
        <strain evidence="2 3">DSM 29431</strain>
    </source>
</reference>
<dbReference type="InterPro" id="IPR010982">
    <property type="entry name" value="Lambda_DNA-bd_dom_sf"/>
</dbReference>
<keyword evidence="3" id="KW-1185">Reference proteome</keyword>
<proteinExistence type="predicted"/>
<dbReference type="SUPFAM" id="SSF47413">
    <property type="entry name" value="lambda repressor-like DNA-binding domains"/>
    <property type="match status" value="1"/>
</dbReference>
<evidence type="ECO:0000313" key="2">
    <source>
        <dbReference type="EMBL" id="SHH76206.1"/>
    </source>
</evidence>
<dbReference type="OrthoDB" id="7737433at2"/>
<accession>A0A1M5VLR2</accession>
<dbReference type="PROSITE" id="PS50943">
    <property type="entry name" value="HTH_CROC1"/>
    <property type="match status" value="1"/>
</dbReference>
<dbReference type="Proteomes" id="UP000184221">
    <property type="component" value="Unassembled WGS sequence"/>
</dbReference>
<dbReference type="EMBL" id="FQXC01000004">
    <property type="protein sequence ID" value="SHH76206.1"/>
    <property type="molecule type" value="Genomic_DNA"/>
</dbReference>
<sequence length="268" mass="29539">MSTVHSDDAILKNFKTNIELMLVKHGLTDVELSERAGFDDKGQVNAILNSTSLPNMAVPMRLADALRVPVETLLRDPKEHLSQKLEVLPLQDVDARAAQLMTAIFKATEKTLERFGDRPTMDSIIAWWKETGGSLVQCDQLSPHFDLVEANSSGGVPGVQHMGAMGLSATTLRSQQSARLEQFLATLNKTDLDELNTHIRTVSHSGVGMISPQTRVVELPELGDPIEVSFVRLMLPVTDISGQPYVLNYSTLLSESTPRRQEGRILKN</sequence>
<evidence type="ECO:0000259" key="1">
    <source>
        <dbReference type="PROSITE" id="PS50943"/>
    </source>
</evidence>
<dbReference type="RefSeq" id="WP_072778624.1">
    <property type="nucleotide sequence ID" value="NZ_FQXC01000004.1"/>
</dbReference>
<organism evidence="2 3">
    <name type="scientific">Marivita hallyeonensis</name>
    <dbReference type="NCBI Taxonomy" id="996342"/>
    <lineage>
        <taxon>Bacteria</taxon>
        <taxon>Pseudomonadati</taxon>
        <taxon>Pseudomonadota</taxon>
        <taxon>Alphaproteobacteria</taxon>
        <taxon>Rhodobacterales</taxon>
        <taxon>Roseobacteraceae</taxon>
        <taxon>Marivita</taxon>
    </lineage>
</organism>
<feature type="domain" description="HTH cro/C1-type" evidence="1">
    <location>
        <begin position="18"/>
        <end position="73"/>
    </location>
</feature>
<name>A0A1M5VLR2_9RHOB</name>
<protein>
    <recommendedName>
        <fullName evidence="1">HTH cro/C1-type domain-containing protein</fullName>
    </recommendedName>
</protein>
<dbReference type="Gene3D" id="1.10.260.40">
    <property type="entry name" value="lambda repressor-like DNA-binding domains"/>
    <property type="match status" value="1"/>
</dbReference>